<dbReference type="Proteomes" id="UP000005824">
    <property type="component" value="Unassembled WGS sequence"/>
</dbReference>
<proteinExistence type="predicted"/>
<evidence type="ECO:0000313" key="3">
    <source>
        <dbReference type="EMBL" id="EDY18054.1"/>
    </source>
</evidence>
<dbReference type="InterPro" id="IPR036291">
    <property type="entry name" value="NAD(P)-bd_dom_sf"/>
</dbReference>
<keyword evidence="4" id="KW-1185">Reference proteome</keyword>
<reference evidence="3 4" key="1">
    <citation type="journal article" date="2011" name="J. Bacteriol.">
        <title>Genome sequence of Chthoniobacter flavus Ellin428, an aerobic heterotrophic soil bacterium.</title>
        <authorList>
            <person name="Kant R."/>
            <person name="van Passel M.W."/>
            <person name="Palva A."/>
            <person name="Lucas S."/>
            <person name="Lapidus A."/>
            <person name="Glavina Del Rio T."/>
            <person name="Dalin E."/>
            <person name="Tice H."/>
            <person name="Bruce D."/>
            <person name="Goodwin L."/>
            <person name="Pitluck S."/>
            <person name="Larimer F.W."/>
            <person name="Land M.L."/>
            <person name="Hauser L."/>
            <person name="Sangwan P."/>
            <person name="de Vos W.M."/>
            <person name="Janssen P.H."/>
            <person name="Smidt H."/>
        </authorList>
    </citation>
    <scope>NUCLEOTIDE SEQUENCE [LARGE SCALE GENOMIC DNA]</scope>
    <source>
        <strain evidence="3 4">Ellin428</strain>
    </source>
</reference>
<dbReference type="Gene3D" id="3.40.50.720">
    <property type="entry name" value="NAD(P)-binding Rossmann-like Domain"/>
    <property type="match status" value="1"/>
</dbReference>
<evidence type="ECO:0000259" key="1">
    <source>
        <dbReference type="Pfam" id="PF01408"/>
    </source>
</evidence>
<dbReference type="SUPFAM" id="SSF55347">
    <property type="entry name" value="Glyceraldehyde-3-phosphate dehydrogenase-like, C-terminal domain"/>
    <property type="match status" value="1"/>
</dbReference>
<dbReference type="InterPro" id="IPR006311">
    <property type="entry name" value="TAT_signal"/>
</dbReference>
<name>B4D6E5_9BACT</name>
<accession>B4D6E5</accession>
<feature type="domain" description="GFO/IDH/MocA-like oxidoreductase" evidence="2">
    <location>
        <begin position="189"/>
        <end position="323"/>
    </location>
</feature>
<dbReference type="eggNOG" id="COG0673">
    <property type="taxonomic scope" value="Bacteria"/>
</dbReference>
<gene>
    <name evidence="3" type="ORF">CfE428DRAFT_4485</name>
</gene>
<dbReference type="SUPFAM" id="SSF51735">
    <property type="entry name" value="NAD(P)-binding Rossmann-fold domains"/>
    <property type="match status" value="1"/>
</dbReference>
<dbReference type="PANTHER" id="PTHR43818">
    <property type="entry name" value="BCDNA.GH03377"/>
    <property type="match status" value="1"/>
</dbReference>
<dbReference type="InterPro" id="IPR055170">
    <property type="entry name" value="GFO_IDH_MocA-like_dom"/>
</dbReference>
<dbReference type="InterPro" id="IPR050463">
    <property type="entry name" value="Gfo/Idh/MocA_oxidrdct_glycsds"/>
</dbReference>
<dbReference type="GO" id="GO:0000166">
    <property type="term" value="F:nucleotide binding"/>
    <property type="evidence" value="ECO:0007669"/>
    <property type="project" value="InterPro"/>
</dbReference>
<dbReference type="InParanoid" id="B4D6E5"/>
<dbReference type="PANTHER" id="PTHR43818:SF5">
    <property type="entry name" value="OXIDOREDUCTASE FAMILY PROTEIN"/>
    <property type="match status" value="1"/>
</dbReference>
<dbReference type="AlphaFoldDB" id="B4D6E5"/>
<dbReference type="Pfam" id="PF01408">
    <property type="entry name" value="GFO_IDH_MocA"/>
    <property type="match status" value="1"/>
</dbReference>
<dbReference type="STRING" id="497964.CfE428DRAFT_4485"/>
<comment type="caution">
    <text evidence="3">The sequence shown here is derived from an EMBL/GenBank/DDBJ whole genome shotgun (WGS) entry which is preliminary data.</text>
</comment>
<evidence type="ECO:0000313" key="4">
    <source>
        <dbReference type="Proteomes" id="UP000005824"/>
    </source>
</evidence>
<dbReference type="PROSITE" id="PS51318">
    <property type="entry name" value="TAT"/>
    <property type="match status" value="1"/>
</dbReference>
<dbReference type="EMBL" id="ABVL01000015">
    <property type="protein sequence ID" value="EDY18054.1"/>
    <property type="molecule type" value="Genomic_DNA"/>
</dbReference>
<evidence type="ECO:0000259" key="2">
    <source>
        <dbReference type="Pfam" id="PF22725"/>
    </source>
</evidence>
<dbReference type="Gene3D" id="3.30.360.10">
    <property type="entry name" value="Dihydrodipicolinate Reductase, domain 2"/>
    <property type="match status" value="1"/>
</dbReference>
<sequence>MNNTSDTPLNRRSFLARSAAAVAATSVIGFPAIVRADNEKTLKLGIVGCGGRGTGALGNALSADKNVVLTAMGDIARDRLYTSFENISKIKPDQVKVEEGNKYIGLEAIDQVLATDIDVVILTTPPGFRPQHLKKAIAAGKHVFCEKPVAVDAPGVRDVIATAQEAKKKGLGIQSGFCWRSNYAERAIFQQIKDGAIGKMRSYYGTYLANSPWVKERKPEWTDLEWQLRNWLYYTWLSGDHLVEQAIHTVDKMSWAFGDVDPISVTALGGRQQRIEEQYGCVYDHFAVSYEYPEGARGFVYCRQQQGCDNENADEIIGSEGTARINGFRKMHTIEGKTSWKYDGPRNDMYQTEHEEMFAALRKGTPLNYGEKLAHSTLMGIMGRMSAYTGKTITWEQALKSEEVLAPKEPLTWDMKLPTPPVAMPGRTKFF</sequence>
<organism evidence="3 4">
    <name type="scientific">Chthoniobacter flavus Ellin428</name>
    <dbReference type="NCBI Taxonomy" id="497964"/>
    <lineage>
        <taxon>Bacteria</taxon>
        <taxon>Pseudomonadati</taxon>
        <taxon>Verrucomicrobiota</taxon>
        <taxon>Spartobacteria</taxon>
        <taxon>Chthoniobacterales</taxon>
        <taxon>Chthoniobacteraceae</taxon>
        <taxon>Chthoniobacter</taxon>
    </lineage>
</organism>
<dbReference type="RefSeq" id="WP_006981807.1">
    <property type="nucleotide sequence ID" value="NZ_ABVL01000015.1"/>
</dbReference>
<dbReference type="Pfam" id="PF22725">
    <property type="entry name" value="GFO_IDH_MocA_C3"/>
    <property type="match status" value="1"/>
</dbReference>
<dbReference type="InterPro" id="IPR000683">
    <property type="entry name" value="Gfo/Idh/MocA-like_OxRdtase_N"/>
</dbReference>
<feature type="domain" description="Gfo/Idh/MocA-like oxidoreductase N-terminal" evidence="1">
    <location>
        <begin position="43"/>
        <end position="169"/>
    </location>
</feature>
<protein>
    <submittedName>
        <fullName evidence="3">Oxidoreductase domain protein</fullName>
    </submittedName>
</protein>